<dbReference type="Proteomes" id="UP001227230">
    <property type="component" value="Chromosome 7"/>
</dbReference>
<feature type="region of interest" description="Disordered" evidence="1">
    <location>
        <begin position="135"/>
        <end position="156"/>
    </location>
</feature>
<feature type="compositionally biased region" description="Basic and acidic residues" evidence="1">
    <location>
        <begin position="135"/>
        <end position="150"/>
    </location>
</feature>
<evidence type="ECO:0000313" key="3">
    <source>
        <dbReference type="Proteomes" id="UP001227230"/>
    </source>
</evidence>
<organism evidence="2 3">
    <name type="scientific">Vitis vinifera</name>
    <name type="common">Grape</name>
    <dbReference type="NCBI Taxonomy" id="29760"/>
    <lineage>
        <taxon>Eukaryota</taxon>
        <taxon>Viridiplantae</taxon>
        <taxon>Streptophyta</taxon>
        <taxon>Embryophyta</taxon>
        <taxon>Tracheophyta</taxon>
        <taxon>Spermatophyta</taxon>
        <taxon>Magnoliopsida</taxon>
        <taxon>eudicotyledons</taxon>
        <taxon>Gunneridae</taxon>
        <taxon>Pentapetalae</taxon>
        <taxon>rosids</taxon>
        <taxon>Vitales</taxon>
        <taxon>Vitaceae</taxon>
        <taxon>Viteae</taxon>
        <taxon>Vitis</taxon>
    </lineage>
</organism>
<proteinExistence type="predicted"/>
<protein>
    <submittedName>
        <fullName evidence="2">Uncharacterized protein</fullName>
    </submittedName>
</protein>
<gene>
    <name evidence="2" type="ORF">VitviT2T_010431</name>
</gene>
<accession>A0ABY9C8L1</accession>
<evidence type="ECO:0000256" key="1">
    <source>
        <dbReference type="SAM" id="MobiDB-lite"/>
    </source>
</evidence>
<evidence type="ECO:0000313" key="2">
    <source>
        <dbReference type="EMBL" id="WJZ91351.1"/>
    </source>
</evidence>
<reference evidence="2 3" key="1">
    <citation type="journal article" date="2023" name="Hortic Res">
        <title>The complete reference genome for grapevine (Vitis vinifera L.) genetics and breeding.</title>
        <authorList>
            <person name="Shi X."/>
            <person name="Cao S."/>
            <person name="Wang X."/>
            <person name="Huang S."/>
            <person name="Wang Y."/>
            <person name="Liu Z."/>
            <person name="Liu W."/>
            <person name="Leng X."/>
            <person name="Peng Y."/>
            <person name="Wang N."/>
            <person name="Wang Y."/>
            <person name="Ma Z."/>
            <person name="Xu X."/>
            <person name="Zhang F."/>
            <person name="Xue H."/>
            <person name="Zhong H."/>
            <person name="Wang Y."/>
            <person name="Zhang K."/>
            <person name="Velt A."/>
            <person name="Avia K."/>
            <person name="Holtgrawe D."/>
            <person name="Grimplet J."/>
            <person name="Matus J.T."/>
            <person name="Ware D."/>
            <person name="Wu X."/>
            <person name="Wang H."/>
            <person name="Liu C."/>
            <person name="Fang Y."/>
            <person name="Rustenholz C."/>
            <person name="Cheng Z."/>
            <person name="Xiao H."/>
            <person name="Zhou Y."/>
        </authorList>
    </citation>
    <scope>NUCLEOTIDE SEQUENCE [LARGE SCALE GENOMIC DNA]</scope>
    <source>
        <strain evidence="3">cv. Pinot noir / PN40024</strain>
        <tissue evidence="2">Leaf</tissue>
    </source>
</reference>
<dbReference type="EMBL" id="CP126654">
    <property type="protein sequence ID" value="WJZ91351.1"/>
    <property type="molecule type" value="Genomic_DNA"/>
</dbReference>
<keyword evidence="3" id="KW-1185">Reference proteome</keyword>
<sequence length="180" mass="20342">MLTVISSVHIYRTHCQQLTSPHTHFPIPFKPIPLTTFHYRFCHAFPTHLFSVLHELESSCKCLATHLPILHSHHPQSISHGLTTLPNPSCQPSPPMPKIRLPHEDSDIPQAKAPTNADLVSDDYRSMAAASWSIKREHESTLDDGQRHAELPTPQTFLPPETSVTFLIIVLTRMNGILKW</sequence>
<name>A0ABY9C8L1_VITVI</name>